<dbReference type="GO" id="GO:0016787">
    <property type="term" value="F:hydrolase activity"/>
    <property type="evidence" value="ECO:0007669"/>
    <property type="project" value="UniProtKB-KW"/>
</dbReference>
<gene>
    <name evidence="3" type="ordered locus">BbuZS7_0666</name>
</gene>
<dbReference type="EMBL" id="CP001205">
    <property type="protein sequence ID" value="ACK75006.1"/>
    <property type="molecule type" value="Genomic_DNA"/>
</dbReference>
<name>A0A0H3C1D1_BORBZ</name>
<dbReference type="RefSeq" id="WP_002657357.1">
    <property type="nucleotide sequence ID" value="NC_011728.1"/>
</dbReference>
<organism evidence="3 4">
    <name type="scientific">Borreliella burgdorferi (strain ZS7)</name>
    <name type="common">Borrelia burgdorferi</name>
    <dbReference type="NCBI Taxonomy" id="445985"/>
    <lineage>
        <taxon>Bacteria</taxon>
        <taxon>Pseudomonadati</taxon>
        <taxon>Spirochaetota</taxon>
        <taxon>Spirochaetia</taxon>
        <taxon>Spirochaetales</taxon>
        <taxon>Borreliaceae</taxon>
        <taxon>Borreliella</taxon>
    </lineage>
</organism>
<keyword evidence="1" id="KW-0378">Hydrolase</keyword>
<dbReference type="InterPro" id="IPR029058">
    <property type="entry name" value="AB_hydrolase_fold"/>
</dbReference>
<dbReference type="Pfam" id="PF00561">
    <property type="entry name" value="Abhydrolase_1"/>
    <property type="match status" value="1"/>
</dbReference>
<dbReference type="KEGG" id="bbz:BbuZS7_0666"/>
<dbReference type="SUPFAM" id="SSF53474">
    <property type="entry name" value="alpha/beta-Hydrolases"/>
    <property type="match status" value="1"/>
</dbReference>
<dbReference type="AlphaFoldDB" id="A0A0H3C1D1"/>
<dbReference type="HOGENOM" id="CLU_070536_0_0_12"/>
<reference evidence="3 4" key="1">
    <citation type="journal article" date="2011" name="J. Bacteriol.">
        <title>Whole-genome sequences of thirteen isolates of Borrelia burgdorferi.</title>
        <authorList>
            <person name="Schutzer S.E."/>
            <person name="Fraser-Liggett C.M."/>
            <person name="Casjens S.R."/>
            <person name="Qiu W.G."/>
            <person name="Dunn J.J."/>
            <person name="Mongodin E.F."/>
            <person name="Luft B.J."/>
        </authorList>
    </citation>
    <scope>NUCLEOTIDE SEQUENCE [LARGE SCALE GENOMIC DNA]</scope>
    <source>
        <strain evidence="3 4">ZS7</strain>
    </source>
</reference>
<proteinExistence type="predicted"/>
<dbReference type="InterPro" id="IPR050266">
    <property type="entry name" value="AB_hydrolase_sf"/>
</dbReference>
<dbReference type="PANTHER" id="PTHR43798:SF31">
    <property type="entry name" value="AB HYDROLASE SUPERFAMILY PROTEIN YCLE"/>
    <property type="match status" value="1"/>
</dbReference>
<dbReference type="InterPro" id="IPR000073">
    <property type="entry name" value="AB_hydrolase_1"/>
</dbReference>
<evidence type="ECO:0000313" key="3">
    <source>
        <dbReference type="EMBL" id="ACK75006.1"/>
    </source>
</evidence>
<evidence type="ECO:0000256" key="1">
    <source>
        <dbReference type="ARBA" id="ARBA00022801"/>
    </source>
</evidence>
<dbReference type="Gene3D" id="3.40.50.1820">
    <property type="entry name" value="alpha/beta hydrolase"/>
    <property type="match status" value="1"/>
</dbReference>
<dbReference type="GeneID" id="56567456"/>
<dbReference type="Proteomes" id="UP000006901">
    <property type="component" value="Chromosome"/>
</dbReference>
<accession>A0A0H3C1D1</accession>
<dbReference type="PANTHER" id="PTHR43798">
    <property type="entry name" value="MONOACYLGLYCEROL LIPASE"/>
    <property type="match status" value="1"/>
</dbReference>
<feature type="domain" description="AB hydrolase-1" evidence="2">
    <location>
        <begin position="75"/>
        <end position="196"/>
    </location>
</feature>
<protein>
    <recommendedName>
        <fullName evidence="2">AB hydrolase-1 domain-containing protein</fullName>
    </recommendedName>
</protein>
<evidence type="ECO:0000313" key="4">
    <source>
        <dbReference type="Proteomes" id="UP000006901"/>
    </source>
</evidence>
<evidence type="ECO:0000259" key="2">
    <source>
        <dbReference type="Pfam" id="PF00561"/>
    </source>
</evidence>
<dbReference type="GO" id="GO:0016020">
    <property type="term" value="C:membrane"/>
    <property type="evidence" value="ECO:0007669"/>
    <property type="project" value="TreeGrafter"/>
</dbReference>
<sequence>MNIKNIIFILIFLLLLILVSPRIKFKNEFSKKLIPKNIEEIDNYLLKEELQFNLESNTKKEIIWYKEKAQKTNYSVVYIHGFGASKNEIYPVPNNIAKALNANIFFTRLKGHGINNKNAFRGITTQDWLRDIDEAINIGKLIGDKLVLIGTSNGGTASIWALANYPNEISSAVLISPNIFPYDKRTNIVYYPWGRQIAYLITGGYNKFETKEYKRKEHPTIKSHSSRVQHVDAIIAMMGLVTLLNSYNFNEIKIPLIITHTPNDHTVDPIKINEFIKNYGGEKKDIPIILLENSHAHLPIGNQSYKSAQNTSYFTKYVFDFINKINK</sequence>